<organism evidence="2 3">
    <name type="scientific">Purpureocillium lavendulum</name>
    <dbReference type="NCBI Taxonomy" id="1247861"/>
    <lineage>
        <taxon>Eukaryota</taxon>
        <taxon>Fungi</taxon>
        <taxon>Dikarya</taxon>
        <taxon>Ascomycota</taxon>
        <taxon>Pezizomycotina</taxon>
        <taxon>Sordariomycetes</taxon>
        <taxon>Hypocreomycetidae</taxon>
        <taxon>Hypocreales</taxon>
        <taxon>Ophiocordycipitaceae</taxon>
        <taxon>Purpureocillium</taxon>
    </lineage>
</organism>
<evidence type="ECO:0000256" key="1">
    <source>
        <dbReference type="SAM" id="MobiDB-lite"/>
    </source>
</evidence>
<sequence length="84" mass="8917">MAGFCQSTAGPADDRRRQPGQAVVRRDALPRHKEAPPALEQTPTIAPAAILAAASKLESFLRPTRVSLLQQRLAAAACARSGTR</sequence>
<evidence type="ECO:0000313" key="3">
    <source>
        <dbReference type="Proteomes" id="UP001163105"/>
    </source>
</evidence>
<feature type="compositionally biased region" description="Basic and acidic residues" evidence="1">
    <location>
        <begin position="24"/>
        <end position="35"/>
    </location>
</feature>
<keyword evidence="3" id="KW-1185">Reference proteome</keyword>
<evidence type="ECO:0000313" key="2">
    <source>
        <dbReference type="EMBL" id="KAJ6445718.1"/>
    </source>
</evidence>
<reference evidence="2" key="1">
    <citation type="submission" date="2023-01" db="EMBL/GenBank/DDBJ databases">
        <title>The growth and conidiation of Purpureocillium lavendulum are regulated by nitrogen source and histone H3K14 acetylation.</title>
        <authorList>
            <person name="Tang P."/>
            <person name="Han J."/>
            <person name="Zhang C."/>
            <person name="Tang P."/>
            <person name="Qi F."/>
            <person name="Zhang K."/>
            <person name="Liang L."/>
        </authorList>
    </citation>
    <scope>NUCLEOTIDE SEQUENCE</scope>
    <source>
        <strain evidence="2">YMF1.00683</strain>
    </source>
</reference>
<dbReference type="Proteomes" id="UP001163105">
    <property type="component" value="Unassembled WGS sequence"/>
</dbReference>
<dbReference type="AlphaFoldDB" id="A0AB34G390"/>
<feature type="region of interest" description="Disordered" evidence="1">
    <location>
        <begin position="1"/>
        <end position="41"/>
    </location>
</feature>
<dbReference type="EMBL" id="JAQHRD010000001">
    <property type="protein sequence ID" value="KAJ6445718.1"/>
    <property type="molecule type" value="Genomic_DNA"/>
</dbReference>
<comment type="caution">
    <text evidence="2">The sequence shown here is derived from an EMBL/GenBank/DDBJ whole genome shotgun (WGS) entry which is preliminary data.</text>
</comment>
<accession>A0AB34G390</accession>
<name>A0AB34G390_9HYPO</name>
<protein>
    <submittedName>
        <fullName evidence="2">Uncharacterized protein</fullName>
    </submittedName>
</protein>
<proteinExistence type="predicted"/>
<gene>
    <name evidence="2" type="ORF">O9K51_00481</name>
</gene>